<dbReference type="InterPro" id="IPR036390">
    <property type="entry name" value="WH_DNA-bd_sf"/>
</dbReference>
<keyword evidence="6" id="KW-1185">Reference proteome</keyword>
<dbReference type="InterPro" id="IPR011991">
    <property type="entry name" value="ArsR-like_HTH"/>
</dbReference>
<organism evidence="5 6">
    <name type="scientific">Sphaerobacter thermophilus (strain ATCC 49802 / DSM 20745 / KCCM 41009 / NCIMB 13125 / S 6022)</name>
    <dbReference type="NCBI Taxonomy" id="479434"/>
    <lineage>
        <taxon>Bacteria</taxon>
        <taxon>Pseudomonadati</taxon>
        <taxon>Thermomicrobiota</taxon>
        <taxon>Thermomicrobia</taxon>
        <taxon>Sphaerobacterales</taxon>
        <taxon>Sphaerobacterineae</taxon>
        <taxon>Sphaerobacteraceae</taxon>
        <taxon>Sphaerobacter</taxon>
    </lineage>
</organism>
<dbReference type="InterPro" id="IPR002577">
    <property type="entry name" value="HTH_HxlR"/>
</dbReference>
<protein>
    <submittedName>
        <fullName evidence="5">Transcriptional regulator, HxlR family</fullName>
    </submittedName>
</protein>
<dbReference type="eggNOG" id="COG1733">
    <property type="taxonomic scope" value="Bacteria"/>
</dbReference>
<reference evidence="5 6" key="2">
    <citation type="journal article" date="2010" name="Stand. Genomic Sci.">
        <title>Complete genome sequence of Desulfohalobium retbaense type strain (HR(100)).</title>
        <authorList>
            <person name="Spring S."/>
            <person name="Nolan M."/>
            <person name="Lapidus A."/>
            <person name="Glavina Del Rio T."/>
            <person name="Copeland A."/>
            <person name="Tice H."/>
            <person name="Cheng J.F."/>
            <person name="Lucas S."/>
            <person name="Land M."/>
            <person name="Chen F."/>
            <person name="Bruce D."/>
            <person name="Goodwin L."/>
            <person name="Pitluck S."/>
            <person name="Ivanova N."/>
            <person name="Mavromatis K."/>
            <person name="Mikhailova N."/>
            <person name="Pati A."/>
            <person name="Chen A."/>
            <person name="Palaniappan K."/>
            <person name="Hauser L."/>
            <person name="Chang Y.J."/>
            <person name="Jeffries C.D."/>
            <person name="Munk C."/>
            <person name="Kiss H."/>
            <person name="Chain P."/>
            <person name="Han C."/>
            <person name="Brettin T."/>
            <person name="Detter J.C."/>
            <person name="Schuler E."/>
            <person name="Goker M."/>
            <person name="Rohde M."/>
            <person name="Bristow J."/>
            <person name="Eisen J.A."/>
            <person name="Markowitz V."/>
            <person name="Hugenholtz P."/>
            <person name="Kyrpides N.C."/>
            <person name="Klenk H.P."/>
        </authorList>
    </citation>
    <scope>NUCLEOTIDE SEQUENCE [LARGE SCALE GENOMIC DNA]</scope>
    <source>
        <strain evidence="6">ATCC 49802 / DSM 20745 / S 6022</strain>
    </source>
</reference>
<dbReference type="OrthoDB" id="9800966at2"/>
<dbReference type="STRING" id="479434.Sthe_2129"/>
<keyword evidence="1" id="KW-0805">Transcription regulation</keyword>
<dbReference type="PROSITE" id="PS51118">
    <property type="entry name" value="HTH_HXLR"/>
    <property type="match status" value="1"/>
</dbReference>
<evidence type="ECO:0000256" key="2">
    <source>
        <dbReference type="ARBA" id="ARBA00023125"/>
    </source>
</evidence>
<dbReference type="EMBL" id="CP001823">
    <property type="protein sequence ID" value="ACZ39556.1"/>
    <property type="molecule type" value="Genomic_DNA"/>
</dbReference>
<evidence type="ECO:0000256" key="3">
    <source>
        <dbReference type="ARBA" id="ARBA00023163"/>
    </source>
</evidence>
<dbReference type="AlphaFoldDB" id="D1C604"/>
<keyword evidence="2" id="KW-0238">DNA-binding</keyword>
<dbReference type="Pfam" id="PF01638">
    <property type="entry name" value="HxlR"/>
    <property type="match status" value="1"/>
</dbReference>
<feature type="domain" description="HTH hxlR-type" evidence="4">
    <location>
        <begin position="12"/>
        <end position="109"/>
    </location>
</feature>
<name>D1C604_SPHTD</name>
<dbReference type="InParanoid" id="D1C604"/>
<dbReference type="HOGENOM" id="CLU_111585_5_3_0"/>
<evidence type="ECO:0000259" key="4">
    <source>
        <dbReference type="PROSITE" id="PS51118"/>
    </source>
</evidence>
<dbReference type="RefSeq" id="WP_012872602.1">
    <property type="nucleotide sequence ID" value="NC_013523.1"/>
</dbReference>
<gene>
    <name evidence="5" type="ordered locus">Sthe_2129</name>
</gene>
<dbReference type="Gene3D" id="1.10.10.10">
    <property type="entry name" value="Winged helix-like DNA-binding domain superfamily/Winged helix DNA-binding domain"/>
    <property type="match status" value="1"/>
</dbReference>
<dbReference type="PANTHER" id="PTHR33204">
    <property type="entry name" value="TRANSCRIPTIONAL REGULATOR, MARR FAMILY"/>
    <property type="match status" value="1"/>
</dbReference>
<dbReference type="GO" id="GO:0006355">
    <property type="term" value="P:regulation of DNA-templated transcription"/>
    <property type="evidence" value="ECO:0007669"/>
    <property type="project" value="UniProtKB-ARBA"/>
</dbReference>
<evidence type="ECO:0000256" key="1">
    <source>
        <dbReference type="ARBA" id="ARBA00023015"/>
    </source>
</evidence>
<dbReference type="CDD" id="cd00090">
    <property type="entry name" value="HTH_ARSR"/>
    <property type="match status" value="1"/>
</dbReference>
<accession>D1C604</accession>
<dbReference type="KEGG" id="sti:Sthe_2129"/>
<reference evidence="6" key="1">
    <citation type="submission" date="2009-11" db="EMBL/GenBank/DDBJ databases">
        <title>The complete chromosome 1 of Sphaerobacter thermophilus DSM 20745.</title>
        <authorList>
            <person name="Lucas S."/>
            <person name="Copeland A."/>
            <person name="Lapidus A."/>
            <person name="Glavina del Rio T."/>
            <person name="Dalin E."/>
            <person name="Tice H."/>
            <person name="Bruce D."/>
            <person name="Goodwin L."/>
            <person name="Pitluck S."/>
            <person name="Kyrpides N."/>
            <person name="Mavromatis K."/>
            <person name="Ivanova N."/>
            <person name="Mikhailova N."/>
            <person name="LaButti K.M."/>
            <person name="Clum A."/>
            <person name="Sun H.I."/>
            <person name="Brettin T."/>
            <person name="Detter J.C."/>
            <person name="Han C."/>
            <person name="Larimer F."/>
            <person name="Land M."/>
            <person name="Hauser L."/>
            <person name="Markowitz V."/>
            <person name="Cheng J.F."/>
            <person name="Hugenholtz P."/>
            <person name="Woyke T."/>
            <person name="Wu D."/>
            <person name="Steenblock K."/>
            <person name="Schneider S."/>
            <person name="Pukall R."/>
            <person name="Goeker M."/>
            <person name="Klenk H.P."/>
            <person name="Eisen J.A."/>
        </authorList>
    </citation>
    <scope>NUCLEOTIDE SEQUENCE [LARGE SCALE GENOMIC DNA]</scope>
    <source>
        <strain evidence="6">ATCC 49802 / DSM 20745 / S 6022</strain>
    </source>
</reference>
<evidence type="ECO:0000313" key="5">
    <source>
        <dbReference type="EMBL" id="ACZ39556.1"/>
    </source>
</evidence>
<dbReference type="InterPro" id="IPR036388">
    <property type="entry name" value="WH-like_DNA-bd_sf"/>
</dbReference>
<dbReference type="GO" id="GO:0003677">
    <property type="term" value="F:DNA binding"/>
    <property type="evidence" value="ECO:0007669"/>
    <property type="project" value="UniProtKB-KW"/>
</dbReference>
<dbReference type="SUPFAM" id="SSF46785">
    <property type="entry name" value="Winged helix' DNA-binding domain"/>
    <property type="match status" value="1"/>
</dbReference>
<dbReference type="PANTHER" id="PTHR33204:SF18">
    <property type="entry name" value="TRANSCRIPTIONAL REGULATORY PROTEIN"/>
    <property type="match status" value="1"/>
</dbReference>
<sequence>MAQTQQTSACACPVTRAAKLLGDHWTLLIVHDLADGCRRFHQLQESTGMSPGVLSGRLRHLEAAGMITRRQYSEIPPRVEYTLTEKGRAVLPIIELLRDYGETWLAEDDELCDGTE</sequence>
<dbReference type="Proteomes" id="UP000002027">
    <property type="component" value="Chromosome 1"/>
</dbReference>
<proteinExistence type="predicted"/>
<dbReference type="FunCoup" id="D1C604">
    <property type="interactions" value="153"/>
</dbReference>
<keyword evidence="3" id="KW-0804">Transcription</keyword>
<evidence type="ECO:0000313" key="6">
    <source>
        <dbReference type="Proteomes" id="UP000002027"/>
    </source>
</evidence>